<dbReference type="PROSITE" id="PS50835">
    <property type="entry name" value="IG_LIKE"/>
    <property type="match status" value="2"/>
</dbReference>
<dbReference type="SMART" id="SM00408">
    <property type="entry name" value="IGc2"/>
    <property type="match status" value="2"/>
</dbReference>
<dbReference type="InterPro" id="IPR052039">
    <property type="entry name" value="Caspase-related_regulators"/>
</dbReference>
<organism evidence="3 4">
    <name type="scientific">Penaeus vannamei</name>
    <name type="common">Whiteleg shrimp</name>
    <name type="synonym">Litopenaeus vannamei</name>
    <dbReference type="NCBI Taxonomy" id="6689"/>
    <lineage>
        <taxon>Eukaryota</taxon>
        <taxon>Metazoa</taxon>
        <taxon>Ecdysozoa</taxon>
        <taxon>Arthropoda</taxon>
        <taxon>Crustacea</taxon>
        <taxon>Multicrustacea</taxon>
        <taxon>Malacostraca</taxon>
        <taxon>Eumalacostraca</taxon>
        <taxon>Eucarida</taxon>
        <taxon>Decapoda</taxon>
        <taxon>Dendrobranchiata</taxon>
        <taxon>Penaeoidea</taxon>
        <taxon>Penaeidae</taxon>
        <taxon>Penaeus</taxon>
    </lineage>
</organism>
<dbReference type="CDD" id="cd00096">
    <property type="entry name" value="Ig"/>
    <property type="match status" value="1"/>
</dbReference>
<evidence type="ECO:0000313" key="3">
    <source>
        <dbReference type="EMBL" id="ROT82549.1"/>
    </source>
</evidence>
<dbReference type="Gene3D" id="2.60.40.10">
    <property type="entry name" value="Immunoglobulins"/>
    <property type="match status" value="2"/>
</dbReference>
<gene>
    <name evidence="3" type="ORF">C7M84_024287</name>
</gene>
<dbReference type="InterPro" id="IPR003599">
    <property type="entry name" value="Ig_sub"/>
</dbReference>
<dbReference type="SMART" id="SM00409">
    <property type="entry name" value="IG"/>
    <property type="match status" value="2"/>
</dbReference>
<dbReference type="AlphaFoldDB" id="A0A423U1G8"/>
<dbReference type="Pfam" id="PF13927">
    <property type="entry name" value="Ig_3"/>
    <property type="match status" value="2"/>
</dbReference>
<dbReference type="SUPFAM" id="SSF52129">
    <property type="entry name" value="Caspase-like"/>
    <property type="match status" value="1"/>
</dbReference>
<feature type="domain" description="Ig-like" evidence="2">
    <location>
        <begin position="164"/>
        <end position="244"/>
    </location>
</feature>
<dbReference type="InterPro" id="IPR036179">
    <property type="entry name" value="Ig-like_dom_sf"/>
</dbReference>
<keyword evidence="4" id="KW-1185">Reference proteome</keyword>
<accession>A0A423U1G8</accession>
<dbReference type="InterPro" id="IPR003598">
    <property type="entry name" value="Ig_sub2"/>
</dbReference>
<dbReference type="Proteomes" id="UP000283509">
    <property type="component" value="Unassembled WGS sequence"/>
</dbReference>
<dbReference type="GO" id="GO:0006508">
    <property type="term" value="P:proteolysis"/>
    <property type="evidence" value="ECO:0007669"/>
    <property type="project" value="InterPro"/>
</dbReference>
<dbReference type="Gene3D" id="1.10.533.10">
    <property type="entry name" value="Death Domain, Fas"/>
    <property type="match status" value="1"/>
</dbReference>
<name>A0A423U1G8_PENVA</name>
<evidence type="ECO:0000259" key="2">
    <source>
        <dbReference type="PROSITE" id="PS50835"/>
    </source>
</evidence>
<dbReference type="PROSITE" id="PS50208">
    <property type="entry name" value="CASPASE_P20"/>
    <property type="match status" value="1"/>
</dbReference>
<dbReference type="PANTHER" id="PTHR22576:SF37">
    <property type="entry name" value="MUCOSA-ASSOCIATED LYMPHOID TISSUE LYMPHOMA TRANSLOCATION PROTEIN 1"/>
    <property type="match status" value="1"/>
</dbReference>
<dbReference type="InterPro" id="IPR007110">
    <property type="entry name" value="Ig-like_dom"/>
</dbReference>
<comment type="caution">
    <text evidence="3">The sequence shown here is derived from an EMBL/GenBank/DDBJ whole genome shotgun (WGS) entry which is preliminary data.</text>
</comment>
<dbReference type="SUPFAM" id="SSF48726">
    <property type="entry name" value="Immunoglobulin"/>
    <property type="match status" value="2"/>
</dbReference>
<dbReference type="InterPro" id="IPR011029">
    <property type="entry name" value="DEATH-like_dom_sf"/>
</dbReference>
<dbReference type="OrthoDB" id="417046at2759"/>
<dbReference type="InterPro" id="IPR029030">
    <property type="entry name" value="Caspase-like_dom_sf"/>
</dbReference>
<dbReference type="InterPro" id="IPR001309">
    <property type="entry name" value="Pept_C14_p20"/>
</dbReference>
<feature type="domain" description="Caspase family p20" evidence="1">
    <location>
        <begin position="453"/>
        <end position="530"/>
    </location>
</feature>
<reference evidence="3 4" key="1">
    <citation type="submission" date="2018-04" db="EMBL/GenBank/DDBJ databases">
        <authorList>
            <person name="Zhang X."/>
            <person name="Yuan J."/>
            <person name="Li F."/>
            <person name="Xiang J."/>
        </authorList>
    </citation>
    <scope>NUCLEOTIDE SEQUENCE [LARGE SCALE GENOMIC DNA]</scope>
    <source>
        <tissue evidence="3">Muscle</tissue>
    </source>
</reference>
<protein>
    <submittedName>
        <fullName evidence="3">Putative mucosa-associated lymphoid tissue lymphoma translocation protein 1-like</fullName>
    </submittedName>
</protein>
<dbReference type="GO" id="GO:0004197">
    <property type="term" value="F:cysteine-type endopeptidase activity"/>
    <property type="evidence" value="ECO:0007669"/>
    <property type="project" value="InterPro"/>
</dbReference>
<dbReference type="STRING" id="6689.A0A423U1G8"/>
<dbReference type="EMBL" id="QCYY01000805">
    <property type="protein sequence ID" value="ROT82549.1"/>
    <property type="molecule type" value="Genomic_DNA"/>
</dbReference>
<dbReference type="Gene3D" id="3.40.50.1460">
    <property type="match status" value="1"/>
</dbReference>
<dbReference type="Pfam" id="PF00656">
    <property type="entry name" value="Peptidase_C14"/>
    <property type="match status" value="1"/>
</dbReference>
<proteinExistence type="predicted"/>
<sequence length="846" mass="96957">MSISANREKRAWVVIILTSVLGSDHSPMWVSPRHKQDADLFALGRKRVRKIQVDNGSDDCHTVNMMSTVKPKSFIQELPAKVYLDLETALNDGYWKRMALLCRNGLGKCIFSTHQLLEIEKSSSPARKLLDHFKQHSMEVQVLQKLLRSLQLYDILENIVTNVPVSVLKPTEDIQETFEIGETVHLMIEAEGSPEPTFEWTHNGQPCPGAVSRIFEIRNFSPETEGEYVCHLTQNIGEDTIQVSSPKFHLLMKKAVPKIEVDLEDTFLEYGEEMMLSCKAVGWPKPSFKWYKDCHLLKGYTESTLKITNVDLLVSGSYYCEVSNEVGQKFSRVAPPCFAPDKPKIVRQPQKKSSYGLDDRVDLSFEVTCRYNVDFQCFVNQNMIGDDHLTASKKGDYYCCNLHYILDRDEWEREDRKPFQFCFLAKSPGGVVMSNVVEIQVEINFEPKIFTARNKFALLICNSEYPGNELRTPQLDAEMLARELAMLQFRCFIYSNVTRSEFRSAARLFSEYIQKGDYAVFYFAGHGFHNKGIDYMMPIDTSSKYVYQNGNLRLPPEKIPNMEDCVKSTWISNVIQESKPALLFSIYDACRNLLGHWSNESEVTDTFKIAEGNSYTLYSTSENYGTDEGLTASLLMEKFVKLVRNKVPVPELVQQFREAYSLSRVKKQIPKAEGDLNQRRSLTDPPKPQEMDKDGVLYEWEALASVGGAHRKEMLLGDQKIEASVKCKHTDIIKDKEKTLSKTTWIITNYINISIEFTQEGKPIHVCNIWKKGLTVDLHFNNGDKKSTDLKGKAINYQILDLQKLKEPLKLELTLRYLPEGLVSVQEFDLGWPSVSKQNEHWNCLD</sequence>
<dbReference type="InterPro" id="IPR013783">
    <property type="entry name" value="Ig-like_fold"/>
</dbReference>
<dbReference type="InterPro" id="IPR011600">
    <property type="entry name" value="Pept_C14_caspase"/>
</dbReference>
<evidence type="ECO:0000259" key="1">
    <source>
        <dbReference type="PROSITE" id="PS50208"/>
    </source>
</evidence>
<reference evidence="3 4" key="2">
    <citation type="submission" date="2019-01" db="EMBL/GenBank/DDBJ databases">
        <title>The decoding of complex shrimp genome reveals the adaptation for benthos swimmer, frequently molting mechanism and breeding impact on genome.</title>
        <authorList>
            <person name="Sun Y."/>
            <person name="Gao Y."/>
            <person name="Yu Y."/>
        </authorList>
    </citation>
    <scope>NUCLEOTIDE SEQUENCE [LARGE SCALE GENOMIC DNA]</scope>
    <source>
        <tissue evidence="3">Muscle</tissue>
    </source>
</reference>
<feature type="domain" description="Ig-like" evidence="2">
    <location>
        <begin position="257"/>
        <end position="331"/>
    </location>
</feature>
<dbReference type="SUPFAM" id="SSF47986">
    <property type="entry name" value="DEATH domain"/>
    <property type="match status" value="1"/>
</dbReference>
<evidence type="ECO:0000313" key="4">
    <source>
        <dbReference type="Proteomes" id="UP000283509"/>
    </source>
</evidence>
<dbReference type="PANTHER" id="PTHR22576">
    <property type="entry name" value="MUCOSA ASSOCIATED LYMPHOID TISSUE LYMPHOMA TRANSLOCATION PROTEIN 1/PARACASPASE"/>
    <property type="match status" value="1"/>
</dbReference>